<dbReference type="PANTHER" id="PTHR43415:SF3">
    <property type="entry name" value="GNAT-FAMILY ACETYLTRANSFERASE"/>
    <property type="match status" value="1"/>
</dbReference>
<name>A0ABW9F436_9FIRM</name>
<keyword evidence="3" id="KW-1185">Reference proteome</keyword>
<dbReference type="Pfam" id="PF13302">
    <property type="entry name" value="Acetyltransf_3"/>
    <property type="match status" value="1"/>
</dbReference>
<dbReference type="EMBL" id="JBFNFH010000001">
    <property type="protein sequence ID" value="MFM1524210.1"/>
    <property type="molecule type" value="Genomic_DNA"/>
</dbReference>
<dbReference type="InterPro" id="IPR016181">
    <property type="entry name" value="Acyl_CoA_acyltransferase"/>
</dbReference>
<dbReference type="InterPro" id="IPR000182">
    <property type="entry name" value="GNAT_dom"/>
</dbReference>
<gene>
    <name evidence="2" type="ORF">ABGF40_00810</name>
</gene>
<evidence type="ECO:0000313" key="2">
    <source>
        <dbReference type="EMBL" id="MFM1524210.1"/>
    </source>
</evidence>
<protein>
    <submittedName>
        <fullName evidence="2">GNAT family N-acetyltransferase</fullName>
    </submittedName>
</protein>
<evidence type="ECO:0000259" key="1">
    <source>
        <dbReference type="PROSITE" id="PS51186"/>
    </source>
</evidence>
<dbReference type="PROSITE" id="PS51186">
    <property type="entry name" value="GNAT"/>
    <property type="match status" value="1"/>
</dbReference>
<proteinExistence type="predicted"/>
<feature type="domain" description="N-acetyltransferase" evidence="1">
    <location>
        <begin position="16"/>
        <end position="184"/>
    </location>
</feature>
<dbReference type="RefSeq" id="WP_408126124.1">
    <property type="nucleotide sequence ID" value="NZ_JBFNFH010000001.1"/>
</dbReference>
<evidence type="ECO:0000313" key="3">
    <source>
        <dbReference type="Proteomes" id="UP001629536"/>
    </source>
</evidence>
<dbReference type="PANTHER" id="PTHR43415">
    <property type="entry name" value="SPERMIDINE N(1)-ACETYLTRANSFERASE"/>
    <property type="match status" value="1"/>
</dbReference>
<dbReference type="Proteomes" id="UP001629536">
    <property type="component" value="Unassembled WGS sequence"/>
</dbReference>
<dbReference type="Gene3D" id="3.40.630.30">
    <property type="match status" value="1"/>
</dbReference>
<organism evidence="2 3">
    <name type="scientific">Helcococcus bovis</name>
    <dbReference type="NCBI Taxonomy" id="3153252"/>
    <lineage>
        <taxon>Bacteria</taxon>
        <taxon>Bacillati</taxon>
        <taxon>Bacillota</taxon>
        <taxon>Tissierellia</taxon>
        <taxon>Tissierellales</taxon>
        <taxon>Peptoniphilaceae</taxon>
        <taxon>Helcococcus</taxon>
    </lineage>
</organism>
<sequence>MSREYILEPLKKEHGLLLKNWADHQDPLFIGYNYSDLSDKELDIWFKMKQERNHALYFSIFNKDRDLVGYIGAKEINKVLRTAKLGIVLNSKFISKGIGSIVLGEFLEFYFKSLYMRRLDLEVNAWNLRAINLYKKFNFKMHSSEYIKFENQAIDINKEKYKGYFEERNGAIFTKIYEMRLKRQEYLDEITD</sequence>
<comment type="caution">
    <text evidence="2">The sequence shown here is derived from an EMBL/GenBank/DDBJ whole genome shotgun (WGS) entry which is preliminary data.</text>
</comment>
<dbReference type="SUPFAM" id="SSF55729">
    <property type="entry name" value="Acyl-CoA N-acyltransferases (Nat)"/>
    <property type="match status" value="1"/>
</dbReference>
<accession>A0ABW9F436</accession>
<reference evidence="2 3" key="1">
    <citation type="journal article" date="2024" name="Front. Microbiol.">
        <title>Pangenomic and biochemical analyses of Helcococcus ovis reveal widespread tetracycline resistance and a novel bacterial species, Helcococcus bovis.</title>
        <authorList>
            <person name="Cunha F."/>
            <person name="Zhai Y."/>
            <person name="Casaro S."/>
            <person name="Jones K.L."/>
            <person name="Hernandez M."/>
            <person name="Bisinotto R.S."/>
            <person name="Kariyawasam S."/>
            <person name="Brown M.B."/>
            <person name="Phillips A."/>
            <person name="Jeong K.C."/>
            <person name="Galvao K.N."/>
        </authorList>
    </citation>
    <scope>NUCLEOTIDE SEQUENCE [LARGE SCALE GENOMIC DNA]</scope>
    <source>
        <strain evidence="2 3">KG197</strain>
    </source>
</reference>